<dbReference type="Gene3D" id="4.10.280.10">
    <property type="entry name" value="Helix-loop-helix DNA-binding domain"/>
    <property type="match status" value="1"/>
</dbReference>
<dbReference type="Pfam" id="PF00010">
    <property type="entry name" value="HLH"/>
    <property type="match status" value="1"/>
</dbReference>
<organism evidence="3 4">
    <name type="scientific">Elysia marginata</name>
    <dbReference type="NCBI Taxonomy" id="1093978"/>
    <lineage>
        <taxon>Eukaryota</taxon>
        <taxon>Metazoa</taxon>
        <taxon>Spiralia</taxon>
        <taxon>Lophotrochozoa</taxon>
        <taxon>Mollusca</taxon>
        <taxon>Gastropoda</taxon>
        <taxon>Heterobranchia</taxon>
        <taxon>Euthyneura</taxon>
        <taxon>Panpulmonata</taxon>
        <taxon>Sacoglossa</taxon>
        <taxon>Placobranchoidea</taxon>
        <taxon>Plakobranchidae</taxon>
        <taxon>Elysia</taxon>
    </lineage>
</organism>
<evidence type="ECO:0000256" key="1">
    <source>
        <dbReference type="SAM" id="MobiDB-lite"/>
    </source>
</evidence>
<dbReference type="AlphaFoldDB" id="A0AAV4EYG6"/>
<protein>
    <recommendedName>
        <fullName evidence="2">BHLH domain-containing protein</fullName>
    </recommendedName>
</protein>
<accession>A0AAV4EYG6</accession>
<dbReference type="GO" id="GO:0046983">
    <property type="term" value="F:protein dimerization activity"/>
    <property type="evidence" value="ECO:0007669"/>
    <property type="project" value="InterPro"/>
</dbReference>
<feature type="region of interest" description="Disordered" evidence="1">
    <location>
        <begin position="1"/>
        <end position="20"/>
    </location>
</feature>
<dbReference type="Proteomes" id="UP000762676">
    <property type="component" value="Unassembled WGS sequence"/>
</dbReference>
<dbReference type="CDD" id="cd00083">
    <property type="entry name" value="bHLH_SF"/>
    <property type="match status" value="1"/>
</dbReference>
<dbReference type="InterPro" id="IPR036638">
    <property type="entry name" value="HLH_DNA-bd_sf"/>
</dbReference>
<dbReference type="EMBL" id="BMAT01007511">
    <property type="protein sequence ID" value="GFR66002.1"/>
    <property type="molecule type" value="Genomic_DNA"/>
</dbReference>
<feature type="region of interest" description="Disordered" evidence="1">
    <location>
        <begin position="850"/>
        <end position="873"/>
    </location>
</feature>
<proteinExistence type="predicted"/>
<dbReference type="SUPFAM" id="SSF47459">
    <property type="entry name" value="HLH, helix-loop-helix DNA-binding domain"/>
    <property type="match status" value="1"/>
</dbReference>
<keyword evidence="4" id="KW-1185">Reference proteome</keyword>
<name>A0AAV4EYG6_9GAST</name>
<evidence type="ECO:0000313" key="4">
    <source>
        <dbReference type="Proteomes" id="UP000762676"/>
    </source>
</evidence>
<evidence type="ECO:0000259" key="2">
    <source>
        <dbReference type="PROSITE" id="PS50888"/>
    </source>
</evidence>
<sequence length="1099" mass="123054">MNRCDRSRSSPLQAKAKRRQSDAKWRASVATCYDTLKYVVPNVKNMTKRKVSKALILQESEKHIKDLEAAVNLLLGAESKKKGKTVMWEEDSLWSPCSLDKLRQDFSEQQQRIFHTATQGRRCYNLLQDIKEEVFAMEADPSRLAVMDTHFQAPPHLMSKIHTLNVSSSGRETTQPIHRINLVLSGSGKANNEQSQAESFQRKVPHCETATTSQAVMNVPPQLSSYVSGPLSTPQPNLSKVQVVPQFEDQLTASVPSFSTCTSPAKKMKPKNSDKEQMQGLSRCASNSSIASGSSKAFSTVSLSSSQDSLSGSQSYSHQESLKETVNDNLHQTSASSPLGNNRRLKIHIEYIDGNFYMVSGNKHSAIRLLKATSAPGLNSVVQLKSAEKEQEQEVPTVKLPERSLTEDKHKEKYSSEQPTLTGIKQVSKEVNGIKQEIHSCDISKKDVCNELDDEFEKEVFGTVDQDRVGMFTVSVSSATAEKLTPSHGDKSLLHNFDVKEEIDNIYTPRNYRDPLLSSLATPKPDDSTPLFLRTENDMIIKRPPRLGTARKKLNFGQSYHTTPDKHDSSSTGKTRHSAGGFTPVKLPNEFGMVPDEDGNFMGSLISPWKIVDSPSFAHRMSAQSCMASASMLDLDDNLMCLETLDTMDLDDGFDNKHDIVSALANQDETSLIEKTNKRKVSILSPEASTRQQPKCRKKLEKFYEDSVISIAEEDDLGAQAVPDIYTTKEEQRENQSSNNEDFVCFENDLCKSQKAVSKCKQELLKDDEEESHIVPKFTVKTNTRRANSNDLTKFDNLEPSSPENSVFYSSNDCDDFDGYYYYYRLMSHQLRQGRKSPARANIIAEVSNSVSSHNSYPEGKSTSDHQSLSSSPSVAEKVAHMWSCLPLHDKITMASLASLEEPQCQNGPMQLSPCSALSNHLDILEKSQKYDQANNVQNRQSSSDTMFQCEDLTQAKLECSPHLGLPSSDELVDFPKTLHVFQKDNQHESLQGKSDHFHDDVDFLNDNLQHVQFDQDCVSLLEDLENLEGSEIHSSFPSLEDDFQVPKIELVEGIDIETYDSIPQTQDVLMLGELSPDLQEVEVQPLVDHTYDDSFHFN</sequence>
<comment type="caution">
    <text evidence="3">The sequence shown here is derived from an EMBL/GenBank/DDBJ whole genome shotgun (WGS) entry which is preliminary data.</text>
</comment>
<feature type="region of interest" description="Disordered" evidence="1">
    <location>
        <begin position="256"/>
        <end position="290"/>
    </location>
</feature>
<evidence type="ECO:0000313" key="3">
    <source>
        <dbReference type="EMBL" id="GFR66002.1"/>
    </source>
</evidence>
<reference evidence="3 4" key="1">
    <citation type="journal article" date="2021" name="Elife">
        <title>Chloroplast acquisition without the gene transfer in kleptoplastic sea slugs, Plakobranchus ocellatus.</title>
        <authorList>
            <person name="Maeda T."/>
            <person name="Takahashi S."/>
            <person name="Yoshida T."/>
            <person name="Shimamura S."/>
            <person name="Takaki Y."/>
            <person name="Nagai Y."/>
            <person name="Toyoda A."/>
            <person name="Suzuki Y."/>
            <person name="Arimoto A."/>
            <person name="Ishii H."/>
            <person name="Satoh N."/>
            <person name="Nishiyama T."/>
            <person name="Hasebe M."/>
            <person name="Maruyama T."/>
            <person name="Minagawa J."/>
            <person name="Obokata J."/>
            <person name="Shigenobu S."/>
        </authorList>
    </citation>
    <scope>NUCLEOTIDE SEQUENCE [LARGE SCALE GENOMIC DNA]</scope>
</reference>
<feature type="region of interest" description="Disordered" evidence="1">
    <location>
        <begin position="557"/>
        <end position="584"/>
    </location>
</feature>
<gene>
    <name evidence="3" type="ORF">ElyMa_003673100</name>
</gene>
<dbReference type="InterPro" id="IPR011598">
    <property type="entry name" value="bHLH_dom"/>
</dbReference>
<dbReference type="PROSITE" id="PS50888">
    <property type="entry name" value="BHLH"/>
    <property type="match status" value="1"/>
</dbReference>
<feature type="domain" description="BHLH" evidence="2">
    <location>
        <begin position="13"/>
        <end position="67"/>
    </location>
</feature>